<feature type="transmembrane region" description="Helical" evidence="1">
    <location>
        <begin position="42"/>
        <end position="62"/>
    </location>
</feature>
<evidence type="ECO:0000313" key="3">
    <source>
        <dbReference type="Proteomes" id="UP000502706"/>
    </source>
</evidence>
<feature type="transmembrane region" description="Helical" evidence="1">
    <location>
        <begin position="68"/>
        <end position="89"/>
    </location>
</feature>
<evidence type="ECO:0008006" key="4">
    <source>
        <dbReference type="Google" id="ProtNLM"/>
    </source>
</evidence>
<keyword evidence="3" id="KW-1185">Reference proteome</keyword>
<evidence type="ECO:0000313" key="2">
    <source>
        <dbReference type="EMBL" id="QIN77692.1"/>
    </source>
</evidence>
<feature type="transmembrane region" description="Helical" evidence="1">
    <location>
        <begin position="12"/>
        <end position="35"/>
    </location>
</feature>
<keyword evidence="1" id="KW-0472">Membrane</keyword>
<proteinExistence type="predicted"/>
<reference evidence="2 3" key="1">
    <citation type="submission" date="2019-10" db="EMBL/GenBank/DDBJ databases">
        <title>Rubrobacter sp nov SCSIO 52915 isolated from a deep-sea sediment in the South China Sea.</title>
        <authorList>
            <person name="Chen R.W."/>
        </authorList>
    </citation>
    <scope>NUCLEOTIDE SEQUENCE [LARGE SCALE GENOMIC DNA]</scope>
    <source>
        <strain evidence="2 3">SCSIO 52915</strain>
    </source>
</reference>
<gene>
    <name evidence="2" type="ORF">GBA65_03265</name>
</gene>
<dbReference type="RefSeq" id="WP_166395370.1">
    <property type="nucleotide sequence ID" value="NZ_CP045121.1"/>
</dbReference>
<dbReference type="Proteomes" id="UP000502706">
    <property type="component" value="Chromosome"/>
</dbReference>
<evidence type="ECO:0000256" key="1">
    <source>
        <dbReference type="SAM" id="Phobius"/>
    </source>
</evidence>
<sequence length="117" mass="12027">MVYGDYYREGATVLALLSLGQLVNVWVGSCGLTLGMTNHQSLYMVISVTSGGFAVVAGSLAVGPFGAVGVAVSAALGLILLSVSMWLAARLTTGVWTHVGLAMLPDLLRRSGGDGRD</sequence>
<accession>A0A6G8PUB1</accession>
<dbReference type="AlphaFoldDB" id="A0A6G8PUB1"/>
<protein>
    <recommendedName>
        <fullName evidence="4">Polysaccharide biosynthesis protein C-terminal domain-containing protein</fullName>
    </recommendedName>
</protein>
<dbReference type="KEGG" id="rmar:GBA65_03265"/>
<organism evidence="2 3">
    <name type="scientific">Rubrobacter marinus</name>
    <dbReference type="NCBI Taxonomy" id="2653852"/>
    <lineage>
        <taxon>Bacteria</taxon>
        <taxon>Bacillati</taxon>
        <taxon>Actinomycetota</taxon>
        <taxon>Rubrobacteria</taxon>
        <taxon>Rubrobacterales</taxon>
        <taxon>Rubrobacteraceae</taxon>
        <taxon>Rubrobacter</taxon>
    </lineage>
</organism>
<name>A0A6G8PUB1_9ACTN</name>
<keyword evidence="1" id="KW-1133">Transmembrane helix</keyword>
<keyword evidence="1" id="KW-0812">Transmembrane</keyword>
<dbReference type="EMBL" id="CP045121">
    <property type="protein sequence ID" value="QIN77692.1"/>
    <property type="molecule type" value="Genomic_DNA"/>
</dbReference>